<keyword evidence="3" id="KW-1185">Reference proteome</keyword>
<evidence type="ECO:0000313" key="3">
    <source>
        <dbReference type="Proteomes" id="UP000675881"/>
    </source>
</evidence>
<reference evidence="2" key="1">
    <citation type="submission" date="2021-02" db="EMBL/GenBank/DDBJ databases">
        <authorList>
            <person name="Bekaert M."/>
        </authorList>
    </citation>
    <scope>NUCLEOTIDE SEQUENCE</scope>
    <source>
        <strain evidence="2">IoA-00</strain>
    </source>
</reference>
<dbReference type="EMBL" id="HG994587">
    <property type="protein sequence ID" value="CAF3026456.1"/>
    <property type="molecule type" value="Genomic_DNA"/>
</dbReference>
<dbReference type="AlphaFoldDB" id="A0A7R8HD33"/>
<sequence>MFEGSSLSGSLFGGKNNCPGMKRDNCAQPPSFNPPKGTGSSLLMASAAPLGPHHKSVEELLDVNTDTTGFENAQKGNDVLLSQWEETLEDVDNYSKKLREMKEMFTCRITQLNSTLKKQN</sequence>
<accession>A0A7R8HD33</accession>
<organism evidence="2 3">
    <name type="scientific">Lepeophtheirus salmonis</name>
    <name type="common">Salmon louse</name>
    <name type="synonym">Caligus salmonis</name>
    <dbReference type="NCBI Taxonomy" id="72036"/>
    <lineage>
        <taxon>Eukaryota</taxon>
        <taxon>Metazoa</taxon>
        <taxon>Ecdysozoa</taxon>
        <taxon>Arthropoda</taxon>
        <taxon>Crustacea</taxon>
        <taxon>Multicrustacea</taxon>
        <taxon>Hexanauplia</taxon>
        <taxon>Copepoda</taxon>
        <taxon>Siphonostomatoida</taxon>
        <taxon>Caligidae</taxon>
        <taxon>Lepeophtheirus</taxon>
    </lineage>
</organism>
<evidence type="ECO:0000313" key="2">
    <source>
        <dbReference type="EMBL" id="CAF3026456.1"/>
    </source>
</evidence>
<dbReference type="Proteomes" id="UP000675881">
    <property type="component" value="Chromosome 8"/>
</dbReference>
<gene>
    <name evidence="2" type="ORF">LSAA_14487</name>
</gene>
<feature type="compositionally biased region" description="Low complexity" evidence="1">
    <location>
        <begin position="1"/>
        <end position="14"/>
    </location>
</feature>
<feature type="region of interest" description="Disordered" evidence="1">
    <location>
        <begin position="1"/>
        <end position="47"/>
    </location>
</feature>
<proteinExistence type="predicted"/>
<protein>
    <submittedName>
        <fullName evidence="2">(salmon louse) hypothetical protein</fullName>
    </submittedName>
</protein>
<evidence type="ECO:0000256" key="1">
    <source>
        <dbReference type="SAM" id="MobiDB-lite"/>
    </source>
</evidence>
<name>A0A7R8HD33_LEPSM</name>